<dbReference type="Proteomes" id="UP000765509">
    <property type="component" value="Unassembled WGS sequence"/>
</dbReference>
<evidence type="ECO:0000313" key="2">
    <source>
        <dbReference type="EMBL" id="MBW0571400.1"/>
    </source>
</evidence>
<sequence>MGDGYKAEGVGTSSHPLDRKNKLLPSVKEACVSQKCKTSSQRLDTKFLQRKSPKDKSFVEKQNPVIRGLEERFFQKEGQHPCGGSQSLQMQ</sequence>
<organism evidence="2 3">
    <name type="scientific">Austropuccinia psidii MF-1</name>
    <dbReference type="NCBI Taxonomy" id="1389203"/>
    <lineage>
        <taxon>Eukaryota</taxon>
        <taxon>Fungi</taxon>
        <taxon>Dikarya</taxon>
        <taxon>Basidiomycota</taxon>
        <taxon>Pucciniomycotina</taxon>
        <taxon>Pucciniomycetes</taxon>
        <taxon>Pucciniales</taxon>
        <taxon>Sphaerophragmiaceae</taxon>
        <taxon>Austropuccinia</taxon>
    </lineage>
</organism>
<evidence type="ECO:0000313" key="3">
    <source>
        <dbReference type="Proteomes" id="UP000765509"/>
    </source>
</evidence>
<comment type="caution">
    <text evidence="2">The sequence shown here is derived from an EMBL/GenBank/DDBJ whole genome shotgun (WGS) entry which is preliminary data.</text>
</comment>
<reference evidence="2" key="1">
    <citation type="submission" date="2021-03" db="EMBL/GenBank/DDBJ databases">
        <title>Draft genome sequence of rust myrtle Austropuccinia psidii MF-1, a brazilian biotype.</title>
        <authorList>
            <person name="Quecine M.C."/>
            <person name="Pachon D.M.R."/>
            <person name="Bonatelli M.L."/>
            <person name="Correr F.H."/>
            <person name="Franceschini L.M."/>
            <person name="Leite T.F."/>
            <person name="Margarido G.R.A."/>
            <person name="Almeida C.A."/>
            <person name="Ferrarezi J.A."/>
            <person name="Labate C.A."/>
        </authorList>
    </citation>
    <scope>NUCLEOTIDE SEQUENCE</scope>
    <source>
        <strain evidence="2">MF-1</strain>
    </source>
</reference>
<accession>A0A9Q3PS77</accession>
<proteinExistence type="predicted"/>
<protein>
    <submittedName>
        <fullName evidence="2">Uncharacterized protein</fullName>
    </submittedName>
</protein>
<dbReference type="EMBL" id="AVOT02088092">
    <property type="protein sequence ID" value="MBW0571400.1"/>
    <property type="molecule type" value="Genomic_DNA"/>
</dbReference>
<dbReference type="AlphaFoldDB" id="A0A9Q3PS77"/>
<name>A0A9Q3PS77_9BASI</name>
<evidence type="ECO:0000256" key="1">
    <source>
        <dbReference type="SAM" id="MobiDB-lite"/>
    </source>
</evidence>
<keyword evidence="3" id="KW-1185">Reference proteome</keyword>
<gene>
    <name evidence="2" type="ORF">O181_111115</name>
</gene>
<feature type="region of interest" description="Disordered" evidence="1">
    <location>
        <begin position="1"/>
        <end position="21"/>
    </location>
</feature>